<dbReference type="CDD" id="cd19526">
    <property type="entry name" value="RecA-like_PEX1_r2"/>
    <property type="match status" value="1"/>
</dbReference>
<dbReference type="InterPro" id="IPR009010">
    <property type="entry name" value="Asp_de-COase-like_dom_sf"/>
</dbReference>
<dbReference type="InterPro" id="IPR003960">
    <property type="entry name" value="ATPase_AAA_CS"/>
</dbReference>
<dbReference type="Proteomes" id="UP000019484">
    <property type="component" value="Unassembled WGS sequence"/>
</dbReference>
<dbReference type="InterPro" id="IPR029067">
    <property type="entry name" value="CDC48_domain_2-like_sf"/>
</dbReference>
<dbReference type="InterPro" id="IPR027417">
    <property type="entry name" value="P-loop_NTPase"/>
</dbReference>
<dbReference type="Gene3D" id="2.40.40.20">
    <property type="match status" value="1"/>
</dbReference>
<dbReference type="SUPFAM" id="SSF50692">
    <property type="entry name" value="ADC-like"/>
    <property type="match status" value="1"/>
</dbReference>
<organism evidence="15 16">
    <name type="scientific">Capronia coronata CBS 617.96</name>
    <dbReference type="NCBI Taxonomy" id="1182541"/>
    <lineage>
        <taxon>Eukaryota</taxon>
        <taxon>Fungi</taxon>
        <taxon>Dikarya</taxon>
        <taxon>Ascomycota</taxon>
        <taxon>Pezizomycotina</taxon>
        <taxon>Eurotiomycetes</taxon>
        <taxon>Chaetothyriomycetidae</taxon>
        <taxon>Chaetothyriales</taxon>
        <taxon>Herpotrichiellaceae</taxon>
        <taxon>Capronia</taxon>
    </lineage>
</organism>
<dbReference type="InterPro" id="IPR003593">
    <property type="entry name" value="AAA+_ATPase"/>
</dbReference>
<dbReference type="GO" id="GO:0016887">
    <property type="term" value="F:ATP hydrolysis activity"/>
    <property type="evidence" value="ECO:0007669"/>
    <property type="project" value="InterPro"/>
</dbReference>
<keyword evidence="9" id="KW-0472">Membrane</keyword>
<dbReference type="Pfam" id="PF17862">
    <property type="entry name" value="AAA_lid_3"/>
    <property type="match status" value="1"/>
</dbReference>
<keyword evidence="4" id="KW-0962">Peroxisome biogenesis</keyword>
<evidence type="ECO:0000256" key="9">
    <source>
        <dbReference type="ARBA" id="ARBA00023136"/>
    </source>
</evidence>
<feature type="region of interest" description="Disordered" evidence="13">
    <location>
        <begin position="721"/>
        <end position="765"/>
    </location>
</feature>
<evidence type="ECO:0000256" key="12">
    <source>
        <dbReference type="ARBA" id="ARBA00048778"/>
    </source>
</evidence>
<dbReference type="GO" id="GO:0005829">
    <property type="term" value="C:cytosol"/>
    <property type="evidence" value="ECO:0007669"/>
    <property type="project" value="TreeGrafter"/>
</dbReference>
<feature type="compositionally biased region" description="Low complexity" evidence="13">
    <location>
        <begin position="748"/>
        <end position="762"/>
    </location>
</feature>
<dbReference type="PROSITE" id="PS00674">
    <property type="entry name" value="AAA"/>
    <property type="match status" value="1"/>
</dbReference>
<dbReference type="HOGENOM" id="CLU_000688_1_1_1"/>
<dbReference type="GeneID" id="19156291"/>
<dbReference type="PANTHER" id="PTHR23077">
    <property type="entry name" value="AAA-FAMILY ATPASE"/>
    <property type="match status" value="1"/>
</dbReference>
<dbReference type="PANTHER" id="PTHR23077:SF12">
    <property type="entry name" value="PEROXISOMAL ATPASE PEX1"/>
    <property type="match status" value="1"/>
</dbReference>
<dbReference type="Gene3D" id="3.40.50.300">
    <property type="entry name" value="P-loop containing nucleotide triphosphate hydrolases"/>
    <property type="match status" value="2"/>
</dbReference>
<keyword evidence="7" id="KW-0067">ATP-binding</keyword>
<feature type="region of interest" description="Disordered" evidence="13">
    <location>
        <begin position="224"/>
        <end position="267"/>
    </location>
</feature>
<dbReference type="eggNOG" id="KOG0735">
    <property type="taxonomic scope" value="Eukaryota"/>
</dbReference>
<dbReference type="FunFam" id="3.10.330.10:FF:000011">
    <property type="entry name" value="Peroxisome biogenesis protein peroxin 1"/>
    <property type="match status" value="1"/>
</dbReference>
<feature type="compositionally biased region" description="Polar residues" evidence="13">
    <location>
        <begin position="248"/>
        <end position="259"/>
    </location>
</feature>
<reference evidence="15 16" key="1">
    <citation type="submission" date="2013-03" db="EMBL/GenBank/DDBJ databases">
        <title>The Genome Sequence of Capronia coronata CBS 617.96.</title>
        <authorList>
            <consortium name="The Broad Institute Genomics Platform"/>
            <person name="Cuomo C."/>
            <person name="de Hoog S."/>
            <person name="Gorbushina A."/>
            <person name="Walker B."/>
            <person name="Young S.K."/>
            <person name="Zeng Q."/>
            <person name="Gargeya S."/>
            <person name="Fitzgerald M."/>
            <person name="Haas B."/>
            <person name="Abouelleil A."/>
            <person name="Allen A.W."/>
            <person name="Alvarado L."/>
            <person name="Arachchi H.M."/>
            <person name="Berlin A.M."/>
            <person name="Chapman S.B."/>
            <person name="Gainer-Dewar J."/>
            <person name="Goldberg J."/>
            <person name="Griggs A."/>
            <person name="Gujja S."/>
            <person name="Hansen M."/>
            <person name="Howarth C."/>
            <person name="Imamovic A."/>
            <person name="Ireland A."/>
            <person name="Larimer J."/>
            <person name="McCowan C."/>
            <person name="Murphy C."/>
            <person name="Pearson M."/>
            <person name="Poon T.W."/>
            <person name="Priest M."/>
            <person name="Roberts A."/>
            <person name="Saif S."/>
            <person name="Shea T."/>
            <person name="Sisk P."/>
            <person name="Sykes S."/>
            <person name="Wortman J."/>
            <person name="Nusbaum C."/>
            <person name="Birren B."/>
        </authorList>
    </citation>
    <scope>NUCLEOTIDE SEQUENCE [LARGE SCALE GENOMIC DNA]</scope>
    <source>
        <strain evidence="15 16">CBS 617.96</strain>
    </source>
</reference>
<evidence type="ECO:0000313" key="16">
    <source>
        <dbReference type="Proteomes" id="UP000019484"/>
    </source>
</evidence>
<dbReference type="CDD" id="cd00009">
    <property type="entry name" value="AAA"/>
    <property type="match status" value="1"/>
</dbReference>
<keyword evidence="8" id="KW-0653">Protein transport</keyword>
<dbReference type="InterPro" id="IPR003959">
    <property type="entry name" value="ATPase_AAA_core"/>
</dbReference>
<dbReference type="FunFam" id="3.40.50.300:FF:000149">
    <property type="entry name" value="Nuclear valosin-containing protein-like"/>
    <property type="match status" value="1"/>
</dbReference>
<dbReference type="InterPro" id="IPR015342">
    <property type="entry name" value="PEX1-N_C-lobe"/>
</dbReference>
<evidence type="ECO:0000313" key="15">
    <source>
        <dbReference type="EMBL" id="EXJ96263.1"/>
    </source>
</evidence>
<dbReference type="RefSeq" id="XP_007720492.1">
    <property type="nucleotide sequence ID" value="XM_007722302.1"/>
</dbReference>
<dbReference type="Gene3D" id="3.10.330.10">
    <property type="match status" value="1"/>
</dbReference>
<dbReference type="GO" id="GO:0016558">
    <property type="term" value="P:protein import into peroxisome matrix"/>
    <property type="evidence" value="ECO:0007669"/>
    <property type="project" value="TreeGrafter"/>
</dbReference>
<comment type="caution">
    <text evidence="15">The sequence shown here is derived from an EMBL/GenBank/DDBJ whole genome shotgun (WGS) entry which is preliminary data.</text>
</comment>
<feature type="region of interest" description="Disordered" evidence="13">
    <location>
        <begin position="1093"/>
        <end position="1140"/>
    </location>
</feature>
<dbReference type="SUPFAM" id="SSF52540">
    <property type="entry name" value="P-loop containing nucleoside triphosphate hydrolases"/>
    <property type="match status" value="2"/>
</dbReference>
<name>W9YUR7_9EURO</name>
<feature type="domain" description="AAA+ ATPase" evidence="14">
    <location>
        <begin position="897"/>
        <end position="1033"/>
    </location>
</feature>
<evidence type="ECO:0000256" key="4">
    <source>
        <dbReference type="ARBA" id="ARBA00022593"/>
    </source>
</evidence>
<feature type="region of interest" description="Disordered" evidence="13">
    <location>
        <begin position="1197"/>
        <end position="1222"/>
    </location>
</feature>
<dbReference type="InterPro" id="IPR050168">
    <property type="entry name" value="AAA_ATPase_domain"/>
</dbReference>
<evidence type="ECO:0000256" key="3">
    <source>
        <dbReference type="ARBA" id="ARBA00022448"/>
    </source>
</evidence>
<dbReference type="Gene3D" id="1.10.8.60">
    <property type="match status" value="2"/>
</dbReference>
<dbReference type="Pfam" id="PF00004">
    <property type="entry name" value="AAA"/>
    <property type="match status" value="2"/>
</dbReference>
<evidence type="ECO:0000256" key="6">
    <source>
        <dbReference type="ARBA" id="ARBA00022801"/>
    </source>
</evidence>
<evidence type="ECO:0000256" key="5">
    <source>
        <dbReference type="ARBA" id="ARBA00022741"/>
    </source>
</evidence>
<dbReference type="InterPro" id="IPR041569">
    <property type="entry name" value="AAA_lid_3"/>
</dbReference>
<evidence type="ECO:0000256" key="7">
    <source>
        <dbReference type="ARBA" id="ARBA00022840"/>
    </source>
</evidence>
<keyword evidence="5" id="KW-0547">Nucleotide-binding</keyword>
<dbReference type="Pfam" id="PF09262">
    <property type="entry name" value="PEX-1N"/>
    <property type="match status" value="1"/>
</dbReference>
<dbReference type="EMBL" id="AMWN01000001">
    <property type="protein sequence ID" value="EXJ96263.1"/>
    <property type="molecule type" value="Genomic_DNA"/>
</dbReference>
<proteinExistence type="inferred from homology"/>
<evidence type="ECO:0000259" key="14">
    <source>
        <dbReference type="SMART" id="SM00382"/>
    </source>
</evidence>
<feature type="domain" description="AAA+ ATPase" evidence="14">
    <location>
        <begin position="552"/>
        <end position="703"/>
    </location>
</feature>
<evidence type="ECO:0000256" key="13">
    <source>
        <dbReference type="SAM" id="MobiDB-lite"/>
    </source>
</evidence>
<dbReference type="OrthoDB" id="2187at2759"/>
<feature type="compositionally biased region" description="Gly residues" evidence="13">
    <location>
        <begin position="1118"/>
        <end position="1129"/>
    </location>
</feature>
<comment type="catalytic activity">
    <reaction evidence="12">
        <text>ATP + H2O = ADP + phosphate + H(+)</text>
        <dbReference type="Rhea" id="RHEA:13065"/>
        <dbReference type="ChEBI" id="CHEBI:15377"/>
        <dbReference type="ChEBI" id="CHEBI:15378"/>
        <dbReference type="ChEBI" id="CHEBI:30616"/>
        <dbReference type="ChEBI" id="CHEBI:43474"/>
        <dbReference type="ChEBI" id="CHEBI:456216"/>
    </reaction>
    <physiologicalReaction direction="left-to-right" evidence="12">
        <dbReference type="Rhea" id="RHEA:13066"/>
    </physiologicalReaction>
</comment>
<feature type="region of interest" description="Disordered" evidence="13">
    <location>
        <begin position="1262"/>
        <end position="1282"/>
    </location>
</feature>
<feature type="compositionally biased region" description="Polar residues" evidence="13">
    <location>
        <begin position="734"/>
        <end position="747"/>
    </location>
</feature>
<dbReference type="GO" id="GO:0005524">
    <property type="term" value="F:ATP binding"/>
    <property type="evidence" value="ECO:0007669"/>
    <property type="project" value="UniProtKB-KW"/>
</dbReference>
<protein>
    <recommendedName>
        <fullName evidence="11">Peroxisomal ATPase PEX1</fullName>
    </recommendedName>
    <alternativeName>
        <fullName evidence="10">Peroxin-1</fullName>
    </alternativeName>
</protein>
<evidence type="ECO:0000256" key="11">
    <source>
        <dbReference type="ARBA" id="ARBA00034532"/>
    </source>
</evidence>
<evidence type="ECO:0000256" key="1">
    <source>
        <dbReference type="ARBA" id="ARBA00004370"/>
    </source>
</evidence>
<accession>W9YUR7</accession>
<evidence type="ECO:0000256" key="2">
    <source>
        <dbReference type="ARBA" id="ARBA00006914"/>
    </source>
</evidence>
<dbReference type="GO" id="GO:0005778">
    <property type="term" value="C:peroxisomal membrane"/>
    <property type="evidence" value="ECO:0007669"/>
    <property type="project" value="TreeGrafter"/>
</dbReference>
<evidence type="ECO:0000256" key="8">
    <source>
        <dbReference type="ARBA" id="ARBA00022927"/>
    </source>
</evidence>
<keyword evidence="16" id="KW-1185">Reference proteome</keyword>
<dbReference type="STRING" id="1182541.W9YUR7"/>
<comment type="similarity">
    <text evidence="2">Belongs to the AAA ATPase family.</text>
</comment>
<gene>
    <name evidence="15" type="ORF">A1O1_01389</name>
</gene>
<evidence type="ECO:0000256" key="10">
    <source>
        <dbReference type="ARBA" id="ARBA00032509"/>
    </source>
</evidence>
<sequence>MAPAVRAEVALVSLKNCLVNLPPGLIALISNTNIPAQNVVVELQYRSQTLSTGAISSGNTAGFQRSAYVGWTGMPTRSRPASVINNDRSRPGTREQETQVVEIDATFAKVLGLSEGQKIGILIHLDPPVAHSINIEPLTPADWEVIELHATFLELNLLSQIRALPNPAFSNKATVQAEHTHPLTLHLSPTATANIIVTSLVPPVPSTCPFAKIAPDAEVIVAPKTRQRAGRSARGDSRSIASRRSGKSGVSNVRNSNSKRGPPKSAIFMRGIDRATADGFFDEPSNASASAPPTDKLCIWLSSDVIAADDIKSATWATVTVVKPAGLRAQLDSAQVNQLKEEESSEVGRPASKLVAQVLPWPNALDDRHAVLSSSLCEMLGVEGMVGIIVRIEAAAPPLARYSIKKFQFYPFLPSNSKKKEGLKFGGDSRAAKQALADKLRLTFSGDDGLLSGPITDGMVLPPSGDATSASSFDGGILRFRHTTDHDEDRGDSCLWVHGQEQDDDFDIKAEVPRPVSLTTLFPTFAHGIPRQVPHLVGADDLLKQCMSNLTLCSSVLLTGGVGSGKTSLAQCISQRLREDYVFNVTYFSCQKLVTDETRVSTIKETLTRLFMTASWCARLGGQSVVVLDDLDKICPVETELQVGNDNGRSRQITEILCSIVRQYCSIHSGVGLLATAQSKDALNSVIIGGHIVGDIIGIKAPTKQVRRDILDYLTDDGSVSAKHGNGHRHTRTQSDTRSMSESSWMDPSNPSSRPGSSSSSSRVEGFRLSPSLDLLDIASKTDGYMPADLVLLVSRARNETLTRIITETDSNETYQSTITNNNNSTNFDAPPTITKKDFDAALKNFTPSSLRNVTLTHSSTTFASVGGLKATRNTLLETLLYPTKYAPIFARSPLRLRSGILLYGYPGCGKTLLASAVAGECNLNFISVKGPEILNKYIGASEKSVRDLFERAQAAKPCVLFFDEFDSIAPKRGHDSTGVTDRVVNQMLTQMDGAEGLEGVYVLAATSRPDLIDPALLRPGRLDKSLLCDMPDMDDRLDILTAVCAKLQLTPEVENRLLSVAQLTQGLSGADLQALMYNAHLEAIHDLLGDGSKSAQDGKERVRGGSGYNGVTRTTTGGNGGSANGPGPGARRRRRNGPEKHDFVQFLYSPEEDARAKKLLTSSAVDSKAAIAAKLDELKLARRREKELLRNTLARHSSASATAFRDGPDGNASGKDEGNRKDEVIIEWKHVEKSLATTKSSISHDERRRLAAIYREFVVGRNGEMPNGEGNRDVGGRTSLM</sequence>
<keyword evidence="6" id="KW-0378">Hydrolase</keyword>
<dbReference type="SMART" id="SM00382">
    <property type="entry name" value="AAA"/>
    <property type="match status" value="2"/>
</dbReference>
<comment type="subcellular location">
    <subcellularLocation>
        <location evidence="1">Membrane</location>
    </subcellularLocation>
</comment>
<keyword evidence="3" id="KW-0813">Transport</keyword>
<dbReference type="SUPFAM" id="SSF54585">
    <property type="entry name" value="Cdc48 domain 2-like"/>
    <property type="match status" value="1"/>
</dbReference>